<organism evidence="1 2">
    <name type="scientific">Slackia isoflavoniconvertens</name>
    <dbReference type="NCBI Taxonomy" id="572010"/>
    <lineage>
        <taxon>Bacteria</taxon>
        <taxon>Bacillati</taxon>
        <taxon>Actinomycetota</taxon>
        <taxon>Coriobacteriia</taxon>
        <taxon>Eggerthellales</taxon>
        <taxon>Eggerthellaceae</taxon>
        <taxon>Slackia</taxon>
    </lineage>
</organism>
<evidence type="ECO:0000313" key="1">
    <source>
        <dbReference type="EMBL" id="RNM33533.1"/>
    </source>
</evidence>
<evidence type="ECO:0000313" key="2">
    <source>
        <dbReference type="Proteomes" id="UP000271472"/>
    </source>
</evidence>
<reference evidence="2" key="1">
    <citation type="submission" date="2018-05" db="EMBL/GenBank/DDBJ databases">
        <title>Genome Sequencing of selected type strains of the family Eggerthellaceae.</title>
        <authorList>
            <person name="Danylec N."/>
            <person name="Stoll D.A."/>
            <person name="Doetsch A."/>
            <person name="Huch M."/>
        </authorList>
    </citation>
    <scope>NUCLEOTIDE SEQUENCE [LARGE SCALE GENOMIC DNA]</scope>
    <source>
        <strain evidence="2">DSM 22006</strain>
    </source>
</reference>
<keyword evidence="2" id="KW-1185">Reference proteome</keyword>
<protein>
    <submittedName>
        <fullName evidence="1">Uncharacterized protein</fullName>
    </submittedName>
</protein>
<proteinExistence type="predicted"/>
<dbReference type="Proteomes" id="UP000271472">
    <property type="component" value="Unassembled WGS sequence"/>
</dbReference>
<comment type="caution">
    <text evidence="1">The sequence shown here is derived from an EMBL/GenBank/DDBJ whole genome shotgun (WGS) entry which is preliminary data.</text>
</comment>
<gene>
    <name evidence="1" type="ORF">DMP05_08310</name>
</gene>
<dbReference type="AlphaFoldDB" id="A0A3N0I935"/>
<sequence>MFTGTKILNADSNSSVLFSDAEFVRLFGRSFNRNVDVVLAMSGDGEDIPVHVEGCTYLGNSKSVYVTFDRIWEVSIRINYLVVLAE</sequence>
<name>A0A3N0I935_9ACTN</name>
<dbReference type="EMBL" id="QIBZ01000016">
    <property type="protein sequence ID" value="RNM33533.1"/>
    <property type="molecule type" value="Genomic_DNA"/>
</dbReference>
<accession>A0A3N0I935</accession>